<dbReference type="AlphaFoldDB" id="A0AAD9HUQ8"/>
<evidence type="ECO:0000313" key="3">
    <source>
        <dbReference type="Proteomes" id="UP001232148"/>
    </source>
</evidence>
<sequence>MFDAVVDDDDDDDDDDDEIAPHSQSTPFNGPSNLIIHPQAPPLPYPTEPTNRLVSLCPAYPPNPMGNEHRGLGPVCHPPGQYQFQSSPSIPSPPNPTITSRGPRPGRPVPGRRRTPC</sequence>
<evidence type="ECO:0000256" key="1">
    <source>
        <dbReference type="SAM" id="MobiDB-lite"/>
    </source>
</evidence>
<feature type="compositionally biased region" description="Polar residues" evidence="1">
    <location>
        <begin position="22"/>
        <end position="32"/>
    </location>
</feature>
<dbReference type="EMBL" id="MU842808">
    <property type="protein sequence ID" value="KAK2035630.1"/>
    <property type="molecule type" value="Genomic_DNA"/>
</dbReference>
<evidence type="ECO:0000313" key="2">
    <source>
        <dbReference type="EMBL" id="KAK2035630.1"/>
    </source>
</evidence>
<dbReference type="Proteomes" id="UP001232148">
    <property type="component" value="Unassembled WGS sequence"/>
</dbReference>
<protein>
    <submittedName>
        <fullName evidence="2">Uncharacterized protein</fullName>
    </submittedName>
</protein>
<reference evidence="2" key="1">
    <citation type="submission" date="2021-06" db="EMBL/GenBank/DDBJ databases">
        <title>Comparative genomics, transcriptomics and evolutionary studies reveal genomic signatures of adaptation to plant cell wall in hemibiotrophic fungi.</title>
        <authorList>
            <consortium name="DOE Joint Genome Institute"/>
            <person name="Baroncelli R."/>
            <person name="Diaz J.F."/>
            <person name="Benocci T."/>
            <person name="Peng M."/>
            <person name="Battaglia E."/>
            <person name="Haridas S."/>
            <person name="Andreopoulos W."/>
            <person name="Labutti K."/>
            <person name="Pangilinan J."/>
            <person name="Floch G.L."/>
            <person name="Makela M.R."/>
            <person name="Henrissat B."/>
            <person name="Grigoriev I.V."/>
            <person name="Crouch J.A."/>
            <person name="De Vries R.P."/>
            <person name="Sukno S.A."/>
            <person name="Thon M.R."/>
        </authorList>
    </citation>
    <scope>NUCLEOTIDE SEQUENCE</scope>
    <source>
        <strain evidence="2">MAFF235873</strain>
    </source>
</reference>
<keyword evidence="3" id="KW-1185">Reference proteome</keyword>
<feature type="compositionally biased region" description="Acidic residues" evidence="1">
    <location>
        <begin position="1"/>
        <end position="18"/>
    </location>
</feature>
<feature type="region of interest" description="Disordered" evidence="1">
    <location>
        <begin position="1"/>
        <end position="117"/>
    </location>
</feature>
<proteinExistence type="predicted"/>
<accession>A0AAD9HUQ8</accession>
<name>A0AAD9HUQ8_9PEZI</name>
<gene>
    <name evidence="2" type="ORF">LX32DRAFT_633368</name>
</gene>
<organism evidence="2 3">
    <name type="scientific">Colletotrichum zoysiae</name>
    <dbReference type="NCBI Taxonomy" id="1216348"/>
    <lineage>
        <taxon>Eukaryota</taxon>
        <taxon>Fungi</taxon>
        <taxon>Dikarya</taxon>
        <taxon>Ascomycota</taxon>
        <taxon>Pezizomycotina</taxon>
        <taxon>Sordariomycetes</taxon>
        <taxon>Hypocreomycetidae</taxon>
        <taxon>Glomerellales</taxon>
        <taxon>Glomerellaceae</taxon>
        <taxon>Colletotrichum</taxon>
        <taxon>Colletotrichum graminicola species complex</taxon>
    </lineage>
</organism>
<comment type="caution">
    <text evidence="2">The sequence shown here is derived from an EMBL/GenBank/DDBJ whole genome shotgun (WGS) entry which is preliminary data.</text>
</comment>